<evidence type="ECO:0000256" key="1">
    <source>
        <dbReference type="ARBA" id="ARBA00004651"/>
    </source>
</evidence>
<evidence type="ECO:0000256" key="5">
    <source>
        <dbReference type="ARBA" id="ARBA00022989"/>
    </source>
</evidence>
<evidence type="ECO:0000256" key="7">
    <source>
        <dbReference type="SAM" id="Phobius"/>
    </source>
</evidence>
<comment type="subcellular location">
    <subcellularLocation>
        <location evidence="1">Cell membrane</location>
        <topology evidence="1">Multi-pass membrane protein</topology>
    </subcellularLocation>
</comment>
<feature type="transmembrane region" description="Helical" evidence="7">
    <location>
        <begin position="107"/>
        <end position="126"/>
    </location>
</feature>
<evidence type="ECO:0008006" key="10">
    <source>
        <dbReference type="Google" id="ProtNLM"/>
    </source>
</evidence>
<feature type="transmembrane region" description="Helical" evidence="7">
    <location>
        <begin position="12"/>
        <end position="30"/>
    </location>
</feature>
<dbReference type="PANTHER" id="PTHR33452:SF1">
    <property type="entry name" value="INNER MEMBRANE PROTEIN YPHA-RELATED"/>
    <property type="match status" value="1"/>
</dbReference>
<evidence type="ECO:0000256" key="2">
    <source>
        <dbReference type="ARBA" id="ARBA00006679"/>
    </source>
</evidence>
<name>A0A1Q9ASE1_9HYPH</name>
<dbReference type="AlphaFoldDB" id="A0A1Q9ASE1"/>
<comment type="caution">
    <text evidence="8">The sequence shown here is derived from an EMBL/GenBank/DDBJ whole genome shotgun (WGS) entry which is preliminary data.</text>
</comment>
<dbReference type="InterPro" id="IPR051907">
    <property type="entry name" value="DoxX-like_oxidoreductase"/>
</dbReference>
<comment type="similarity">
    <text evidence="2">Belongs to the DoxX family.</text>
</comment>
<evidence type="ECO:0000313" key="9">
    <source>
        <dbReference type="Proteomes" id="UP000186364"/>
    </source>
</evidence>
<proteinExistence type="inferred from homology"/>
<accession>A0A1Q9ASE1</accession>
<dbReference type="InterPro" id="IPR032808">
    <property type="entry name" value="DoxX"/>
</dbReference>
<keyword evidence="4 7" id="KW-0812">Transmembrane</keyword>
<feature type="transmembrane region" description="Helical" evidence="7">
    <location>
        <begin position="50"/>
        <end position="70"/>
    </location>
</feature>
<protein>
    <recommendedName>
        <fullName evidence="10">DoxX family protein</fullName>
    </recommendedName>
</protein>
<feature type="transmembrane region" description="Helical" evidence="7">
    <location>
        <begin position="77"/>
        <end position="95"/>
    </location>
</feature>
<keyword evidence="9" id="KW-1185">Reference proteome</keyword>
<dbReference type="Proteomes" id="UP000186364">
    <property type="component" value="Unassembled WGS sequence"/>
</dbReference>
<dbReference type="PANTHER" id="PTHR33452">
    <property type="entry name" value="OXIDOREDUCTASE CATD-RELATED"/>
    <property type="match status" value="1"/>
</dbReference>
<dbReference type="GO" id="GO:0005886">
    <property type="term" value="C:plasma membrane"/>
    <property type="evidence" value="ECO:0007669"/>
    <property type="project" value="UniProtKB-SubCell"/>
</dbReference>
<gene>
    <name evidence="8" type="ORF">BJF93_06965</name>
</gene>
<keyword evidence="3" id="KW-1003">Cell membrane</keyword>
<evidence type="ECO:0000256" key="4">
    <source>
        <dbReference type="ARBA" id="ARBA00022692"/>
    </source>
</evidence>
<keyword evidence="5 7" id="KW-1133">Transmembrane helix</keyword>
<dbReference type="Pfam" id="PF07681">
    <property type="entry name" value="DoxX"/>
    <property type="match status" value="1"/>
</dbReference>
<sequence length="136" mass="13965">MEPSMSNSAVILAGRILMSVIFLLSGFAKITHLGGTAGYFAGQGLPVPMVTATIVSLVELGGGLAILLGFFTRPASILLAVFCVATAFIAHANFADQMQLINFQKNLAMAGGFLILAAYGAGALSIDARRAGPSFA</sequence>
<reference evidence="8 9" key="1">
    <citation type="submission" date="2016-09" db="EMBL/GenBank/DDBJ databases">
        <title>Rhizobium sp. nov., a novel species isolated from the rice rhizosphere.</title>
        <authorList>
            <person name="Zhao J."/>
            <person name="Zhang X."/>
        </authorList>
    </citation>
    <scope>NUCLEOTIDE SEQUENCE [LARGE SCALE GENOMIC DNA]</scope>
    <source>
        <strain evidence="8 9">1.7048</strain>
    </source>
</reference>
<evidence type="ECO:0000313" key="8">
    <source>
        <dbReference type="EMBL" id="OLP58337.1"/>
    </source>
</evidence>
<keyword evidence="6 7" id="KW-0472">Membrane</keyword>
<evidence type="ECO:0000256" key="6">
    <source>
        <dbReference type="ARBA" id="ARBA00023136"/>
    </source>
</evidence>
<evidence type="ECO:0000256" key="3">
    <source>
        <dbReference type="ARBA" id="ARBA00022475"/>
    </source>
</evidence>
<organism evidence="8 9">
    <name type="scientific">Xaviernesmea oryzae</name>
    <dbReference type="NCBI Taxonomy" id="464029"/>
    <lineage>
        <taxon>Bacteria</taxon>
        <taxon>Pseudomonadati</taxon>
        <taxon>Pseudomonadota</taxon>
        <taxon>Alphaproteobacteria</taxon>
        <taxon>Hyphomicrobiales</taxon>
        <taxon>Rhizobiaceae</taxon>
        <taxon>Rhizobium/Agrobacterium group</taxon>
        <taxon>Xaviernesmea</taxon>
    </lineage>
</organism>
<dbReference type="EMBL" id="MKIP01000058">
    <property type="protein sequence ID" value="OLP58337.1"/>
    <property type="molecule type" value="Genomic_DNA"/>
</dbReference>